<keyword evidence="1" id="KW-0479">Metal-binding</keyword>
<keyword evidence="5" id="KW-0539">Nucleus</keyword>
<gene>
    <name evidence="7" type="ORF">TSTA_051590</name>
</gene>
<dbReference type="eggNOG" id="ENOG502SHEY">
    <property type="taxonomic scope" value="Eukaryota"/>
</dbReference>
<dbReference type="Pfam" id="PF00172">
    <property type="entry name" value="Zn_clus"/>
    <property type="match status" value="1"/>
</dbReference>
<evidence type="ECO:0000313" key="7">
    <source>
        <dbReference type="EMBL" id="EED15722.1"/>
    </source>
</evidence>
<keyword evidence="2" id="KW-0805">Transcription regulation</keyword>
<dbReference type="RefSeq" id="XP_002485675.1">
    <property type="nucleotide sequence ID" value="XM_002485630.1"/>
</dbReference>
<dbReference type="HOGENOM" id="CLU_036824_1_0_1"/>
<dbReference type="SUPFAM" id="SSF57701">
    <property type="entry name" value="Zn2/Cys6 DNA-binding domain"/>
    <property type="match status" value="1"/>
</dbReference>
<evidence type="ECO:0000256" key="2">
    <source>
        <dbReference type="ARBA" id="ARBA00023015"/>
    </source>
</evidence>
<evidence type="ECO:0000256" key="5">
    <source>
        <dbReference type="ARBA" id="ARBA00023242"/>
    </source>
</evidence>
<accession>B8MJ60</accession>
<dbReference type="GeneID" id="8103380"/>
<evidence type="ECO:0000256" key="3">
    <source>
        <dbReference type="ARBA" id="ARBA00023125"/>
    </source>
</evidence>
<dbReference type="InterPro" id="IPR036864">
    <property type="entry name" value="Zn2-C6_fun-type_DNA-bd_sf"/>
</dbReference>
<evidence type="ECO:0000256" key="1">
    <source>
        <dbReference type="ARBA" id="ARBA00022723"/>
    </source>
</evidence>
<dbReference type="Gene3D" id="4.10.240.10">
    <property type="entry name" value="Zn(2)-C6 fungal-type DNA-binding domain"/>
    <property type="match status" value="1"/>
</dbReference>
<sequence>MVKARKRLILACDTCRSKRTKCDGLRPSCNPCQVRGLDCFYKELPSSPANKIESELAIVNQRLDYITSLLTKQPKPVQEDQEDAAALSSHEDSPFRLLATRSIMVVLDLEPDFPQNLIRLERINFLMGSTNSSDARFFFVSHQQTVTALAAFSERIHAYYPILASNFTEEYFRVLSEPLKPSSRACLVLLVAAVGCAVAHDPTSDRENPFFATALSSLPLVVAECSLVTVQCLIFLSIYYACLLKPCQAHDYCLVASFKIQNLFKSGLQGTDPEMLELTYRSYWAVLLLESELSVQLDVAKSVIWDLDNYVPLPNCLHTWQFPSEELSTSPGSHSPASANSARSTRPDQAQSFFLAEIAMRRMLHRCNSAVTLGPTGQSAYAPGVAIELERQLDEWYDYLPDSIRFPRDSSQHCANRIGSLSNFLRVQYYCCKLSIYWPAVYQAMQDGVVEGQLLSHCQRFFDSYIQLMPSITFAFHNCLIHKWTLFLSIFITTMVVLKATENSCLTNTSPDLLHECLFSVTTAGWGSEINSPSLTIMQQTLSQRLLDYKNCKEYDCEVT</sequence>
<dbReference type="InterPro" id="IPR001138">
    <property type="entry name" value="Zn2Cys6_DnaBD"/>
</dbReference>
<dbReference type="GO" id="GO:0003677">
    <property type="term" value="F:DNA binding"/>
    <property type="evidence" value="ECO:0007669"/>
    <property type="project" value="UniProtKB-KW"/>
</dbReference>
<dbReference type="VEuPathDB" id="FungiDB:TSTA_051590"/>
<proteinExistence type="predicted"/>
<dbReference type="PANTHER" id="PTHR47785:SF3">
    <property type="entry name" value="ZN(2)-C6 FUNGAL-TYPE DOMAIN-CONTAINING PROTEIN"/>
    <property type="match status" value="1"/>
</dbReference>
<organism evidence="7 8">
    <name type="scientific">Talaromyces stipitatus (strain ATCC 10500 / CBS 375.48 / QM 6759 / NRRL 1006)</name>
    <name type="common">Penicillium stipitatum</name>
    <dbReference type="NCBI Taxonomy" id="441959"/>
    <lineage>
        <taxon>Eukaryota</taxon>
        <taxon>Fungi</taxon>
        <taxon>Dikarya</taxon>
        <taxon>Ascomycota</taxon>
        <taxon>Pezizomycotina</taxon>
        <taxon>Eurotiomycetes</taxon>
        <taxon>Eurotiomycetidae</taxon>
        <taxon>Eurotiales</taxon>
        <taxon>Trichocomaceae</taxon>
        <taxon>Talaromyces</taxon>
        <taxon>Talaromyces sect. Talaromyces</taxon>
    </lineage>
</organism>
<keyword evidence="8" id="KW-1185">Reference proteome</keyword>
<evidence type="ECO:0000256" key="4">
    <source>
        <dbReference type="ARBA" id="ARBA00023163"/>
    </source>
</evidence>
<dbReference type="InParanoid" id="B8MJ60"/>
<evidence type="ECO:0000259" key="6">
    <source>
        <dbReference type="PROSITE" id="PS50048"/>
    </source>
</evidence>
<dbReference type="CDD" id="cd12148">
    <property type="entry name" value="fungal_TF_MHR"/>
    <property type="match status" value="1"/>
</dbReference>
<dbReference type="InterPro" id="IPR053181">
    <property type="entry name" value="EcdB-like_regulator"/>
</dbReference>
<dbReference type="Proteomes" id="UP000001745">
    <property type="component" value="Unassembled WGS sequence"/>
</dbReference>
<dbReference type="OrthoDB" id="4222705at2759"/>
<dbReference type="PROSITE" id="PS00463">
    <property type="entry name" value="ZN2_CY6_FUNGAL_1"/>
    <property type="match status" value="1"/>
</dbReference>
<dbReference type="InterPro" id="IPR007219">
    <property type="entry name" value="XnlR_reg_dom"/>
</dbReference>
<dbReference type="AlphaFoldDB" id="B8MJ60"/>
<dbReference type="GO" id="GO:0000981">
    <property type="term" value="F:DNA-binding transcription factor activity, RNA polymerase II-specific"/>
    <property type="evidence" value="ECO:0007669"/>
    <property type="project" value="InterPro"/>
</dbReference>
<keyword evidence="4" id="KW-0804">Transcription</keyword>
<evidence type="ECO:0000313" key="8">
    <source>
        <dbReference type="Proteomes" id="UP000001745"/>
    </source>
</evidence>
<dbReference type="GO" id="GO:0006351">
    <property type="term" value="P:DNA-templated transcription"/>
    <property type="evidence" value="ECO:0007669"/>
    <property type="project" value="InterPro"/>
</dbReference>
<dbReference type="PROSITE" id="PS50048">
    <property type="entry name" value="ZN2_CY6_FUNGAL_2"/>
    <property type="match status" value="1"/>
</dbReference>
<keyword evidence="3" id="KW-0238">DNA-binding</keyword>
<dbReference type="CDD" id="cd00067">
    <property type="entry name" value="GAL4"/>
    <property type="match status" value="1"/>
</dbReference>
<dbReference type="GO" id="GO:0008270">
    <property type="term" value="F:zinc ion binding"/>
    <property type="evidence" value="ECO:0007669"/>
    <property type="project" value="InterPro"/>
</dbReference>
<name>B8MJ60_TALSN</name>
<dbReference type="Pfam" id="PF04082">
    <property type="entry name" value="Fungal_trans"/>
    <property type="match status" value="1"/>
</dbReference>
<dbReference type="PANTHER" id="PTHR47785">
    <property type="entry name" value="ZN(II)2CYS6 TRANSCRIPTION FACTOR (EUROFUNG)-RELATED-RELATED"/>
    <property type="match status" value="1"/>
</dbReference>
<protein>
    <submittedName>
        <fullName evidence="7">C6 transcription factor, putative</fullName>
    </submittedName>
</protein>
<dbReference type="SMART" id="SM00066">
    <property type="entry name" value="GAL4"/>
    <property type="match status" value="1"/>
</dbReference>
<dbReference type="OMA" id="AHDYCLI"/>
<feature type="domain" description="Zn(2)-C6 fungal-type" evidence="6">
    <location>
        <begin position="11"/>
        <end position="41"/>
    </location>
</feature>
<dbReference type="EMBL" id="EQ962657">
    <property type="protein sequence ID" value="EED15722.1"/>
    <property type="molecule type" value="Genomic_DNA"/>
</dbReference>
<reference evidence="8" key="1">
    <citation type="journal article" date="2015" name="Genome Announc.">
        <title>Genome sequence of the AIDS-associated pathogen Penicillium marneffei (ATCC18224) and its near taxonomic relative Talaromyces stipitatus (ATCC10500).</title>
        <authorList>
            <person name="Nierman W.C."/>
            <person name="Fedorova-Abrams N.D."/>
            <person name="Andrianopoulos A."/>
        </authorList>
    </citation>
    <scope>NUCLEOTIDE SEQUENCE [LARGE SCALE GENOMIC DNA]</scope>
    <source>
        <strain evidence="8">ATCC 10500 / CBS 375.48 / QM 6759 / NRRL 1006</strain>
    </source>
</reference>
<dbReference type="PhylomeDB" id="B8MJ60"/>